<evidence type="ECO:0000256" key="1">
    <source>
        <dbReference type="ARBA" id="ARBA00004651"/>
    </source>
</evidence>
<dbReference type="GO" id="GO:0008137">
    <property type="term" value="F:NADH dehydrogenase (ubiquinone) activity"/>
    <property type="evidence" value="ECO:0007669"/>
    <property type="project" value="InterPro"/>
</dbReference>
<accession>A0A2J0L4M8</accession>
<feature type="transmembrane region" description="Helical" evidence="8">
    <location>
        <begin position="399"/>
        <end position="418"/>
    </location>
</feature>
<feature type="transmembrane region" description="Helical" evidence="8">
    <location>
        <begin position="197"/>
        <end position="223"/>
    </location>
</feature>
<evidence type="ECO:0000256" key="6">
    <source>
        <dbReference type="ARBA" id="ARBA00023136"/>
    </source>
</evidence>
<feature type="transmembrane region" description="Helical" evidence="8">
    <location>
        <begin position="445"/>
        <end position="467"/>
    </location>
</feature>
<comment type="subcellular location">
    <subcellularLocation>
        <location evidence="1">Cell membrane</location>
        <topology evidence="1">Multi-pass membrane protein</topology>
    </subcellularLocation>
    <subcellularLocation>
        <location evidence="7">Membrane</location>
        <topology evidence="7">Multi-pass membrane protein</topology>
    </subcellularLocation>
</comment>
<dbReference type="EMBL" id="PEWV01000053">
    <property type="protein sequence ID" value="PIU41487.1"/>
    <property type="molecule type" value="Genomic_DNA"/>
</dbReference>
<reference evidence="10 11" key="1">
    <citation type="submission" date="2017-09" db="EMBL/GenBank/DDBJ databases">
        <title>Depth-based differentiation of microbial function through sediment-hosted aquifers and enrichment of novel symbionts in the deep terrestrial subsurface.</title>
        <authorList>
            <person name="Probst A.J."/>
            <person name="Ladd B."/>
            <person name="Jarett J.K."/>
            <person name="Geller-Mcgrath D.E."/>
            <person name="Sieber C.M."/>
            <person name="Emerson J.B."/>
            <person name="Anantharaman K."/>
            <person name="Thomas B.C."/>
            <person name="Malmstrom R."/>
            <person name="Stieglmeier M."/>
            <person name="Klingl A."/>
            <person name="Woyke T."/>
            <person name="Ryan C.M."/>
            <person name="Banfield J.F."/>
        </authorList>
    </citation>
    <scope>NUCLEOTIDE SEQUENCE [LARGE SCALE GENOMIC DNA]</scope>
    <source>
        <strain evidence="10">CG07_land_8_20_14_0_80_42_15</strain>
    </source>
</reference>
<dbReference type="GO" id="GO:0005886">
    <property type="term" value="C:plasma membrane"/>
    <property type="evidence" value="ECO:0007669"/>
    <property type="project" value="UniProtKB-SubCell"/>
</dbReference>
<feature type="transmembrane region" description="Helical" evidence="8">
    <location>
        <begin position="362"/>
        <end position="393"/>
    </location>
</feature>
<keyword evidence="4 7" id="KW-0812">Transmembrane</keyword>
<keyword evidence="5 8" id="KW-1133">Transmembrane helix</keyword>
<dbReference type="InterPro" id="IPR001750">
    <property type="entry name" value="ND/Mrp_TM"/>
</dbReference>
<feature type="transmembrane region" description="Helical" evidence="8">
    <location>
        <begin position="156"/>
        <end position="177"/>
    </location>
</feature>
<evidence type="ECO:0000256" key="7">
    <source>
        <dbReference type="RuleBase" id="RU000320"/>
    </source>
</evidence>
<feature type="transmembrane region" description="Helical" evidence="8">
    <location>
        <begin position="101"/>
        <end position="118"/>
    </location>
</feature>
<evidence type="ECO:0000256" key="3">
    <source>
        <dbReference type="ARBA" id="ARBA00022475"/>
    </source>
</evidence>
<sequence length="480" mass="52540">MPSLLVLIPLFGIILLNLPFRRLNEKYVFWFAVFLLSVQILFTISHHSLFWQQGMGYIDSFFKVDFAIDSLSFIMLLCIAIVSMVSLSVSRYTIPDPRERFKFINLLMIAAIGMNGIVITKDLFSLYVFLEITALSSVVLIAFQKDMNALEGAFKYLILSSIATIMMLFSIALILLVSPGTSFAVIAAALKESPNSAVIIFAMGIFICGLFIKGGLVPFHGWLPDAYTAAPSAVSILLAGIVTKVCGIYTAIRVIAFVFGFNEVIKSLFMFIGLFSILIGALAALGQKDLKRLLAYSSISQVGYIILGFGTGTALGMAGAVFHIFNHAVFKSLLFVNAAAVEKRIGSSDLDRMGGLSYRMPITGSTSVIGVLSTCGIPPLAGFWSKLVIIIALWQSGHYMYGTIAVLASILTLAYLLLMQRKAFFGKLPKELENLKDLKEVGPEFTLPSIILAMITISVGVFFPFVFDKFVVPIKSIFMQ</sequence>
<evidence type="ECO:0000259" key="9">
    <source>
        <dbReference type="Pfam" id="PF00361"/>
    </source>
</evidence>
<dbReference type="PANTHER" id="PTHR42703:SF1">
    <property type="entry name" value="NA(+)_H(+) ANTIPORTER SUBUNIT D1"/>
    <property type="match status" value="1"/>
</dbReference>
<dbReference type="Pfam" id="PF00361">
    <property type="entry name" value="Proton_antipo_M"/>
    <property type="match status" value="1"/>
</dbReference>
<keyword evidence="3" id="KW-1003">Cell membrane</keyword>
<dbReference type="PRINTS" id="PR01437">
    <property type="entry name" value="NUOXDRDTASE4"/>
</dbReference>
<name>A0A2J0L4M8_9BACT</name>
<evidence type="ECO:0000256" key="2">
    <source>
        <dbReference type="ARBA" id="ARBA00005346"/>
    </source>
</evidence>
<evidence type="ECO:0000313" key="11">
    <source>
        <dbReference type="Proteomes" id="UP000230052"/>
    </source>
</evidence>
<evidence type="ECO:0000256" key="8">
    <source>
        <dbReference type="SAM" id="Phobius"/>
    </source>
</evidence>
<evidence type="ECO:0000256" key="5">
    <source>
        <dbReference type="ARBA" id="ARBA00022989"/>
    </source>
</evidence>
<dbReference type="PANTHER" id="PTHR42703">
    <property type="entry name" value="NADH DEHYDROGENASE"/>
    <property type="match status" value="1"/>
</dbReference>
<feature type="transmembrane region" description="Helical" evidence="8">
    <location>
        <begin position="293"/>
        <end position="315"/>
    </location>
</feature>
<evidence type="ECO:0000313" key="10">
    <source>
        <dbReference type="EMBL" id="PIU41487.1"/>
    </source>
</evidence>
<dbReference type="AlphaFoldDB" id="A0A2J0L4M8"/>
<protein>
    <submittedName>
        <fullName evidence="10">NADH-quinone oxidoreductase subunit L</fullName>
    </submittedName>
</protein>
<comment type="caution">
    <text evidence="10">The sequence shown here is derived from an EMBL/GenBank/DDBJ whole genome shotgun (WGS) entry which is preliminary data.</text>
</comment>
<comment type="similarity">
    <text evidence="2">Belongs to the CPA3 antiporters (TC 2.A.63) subunit D family.</text>
</comment>
<feature type="transmembrane region" description="Helical" evidence="8">
    <location>
        <begin position="235"/>
        <end position="261"/>
    </location>
</feature>
<keyword evidence="6 8" id="KW-0472">Membrane</keyword>
<feature type="transmembrane region" description="Helical" evidence="8">
    <location>
        <begin position="6"/>
        <end position="21"/>
    </location>
</feature>
<feature type="domain" description="NADH:quinone oxidoreductase/Mrp antiporter transmembrane" evidence="9">
    <location>
        <begin position="121"/>
        <end position="412"/>
    </location>
</feature>
<dbReference type="Proteomes" id="UP000230052">
    <property type="component" value="Unassembled WGS sequence"/>
</dbReference>
<feature type="transmembrane region" description="Helical" evidence="8">
    <location>
        <begin position="124"/>
        <end position="144"/>
    </location>
</feature>
<feature type="transmembrane region" description="Helical" evidence="8">
    <location>
        <begin position="28"/>
        <end position="50"/>
    </location>
</feature>
<dbReference type="GO" id="GO:0042773">
    <property type="term" value="P:ATP synthesis coupled electron transport"/>
    <property type="evidence" value="ECO:0007669"/>
    <property type="project" value="InterPro"/>
</dbReference>
<dbReference type="InterPro" id="IPR003918">
    <property type="entry name" value="NADH_UbQ_OxRdtase"/>
</dbReference>
<feature type="transmembrane region" description="Helical" evidence="8">
    <location>
        <begin position="267"/>
        <end position="286"/>
    </location>
</feature>
<proteinExistence type="inferred from homology"/>
<evidence type="ECO:0000256" key="4">
    <source>
        <dbReference type="ARBA" id="ARBA00022692"/>
    </source>
</evidence>
<dbReference type="InterPro" id="IPR050586">
    <property type="entry name" value="CPA3_Na-H_Antiporter_D"/>
</dbReference>
<feature type="transmembrane region" description="Helical" evidence="8">
    <location>
        <begin position="70"/>
        <end position="89"/>
    </location>
</feature>
<organism evidence="10 11">
    <name type="scientific">Candidatus Aquitaenariimonas noxiae</name>
    <dbReference type="NCBI Taxonomy" id="1974741"/>
    <lineage>
        <taxon>Bacteria</taxon>
        <taxon>Pseudomonadati</taxon>
        <taxon>Candidatus Omnitrophota</taxon>
        <taxon>Candidatus Aquitaenariimonas</taxon>
    </lineage>
</organism>
<gene>
    <name evidence="10" type="ORF">COS99_05115</name>
</gene>